<dbReference type="Pfam" id="PF00072">
    <property type="entry name" value="Response_reg"/>
    <property type="match status" value="1"/>
</dbReference>
<evidence type="ECO:0000256" key="2">
    <source>
        <dbReference type="ARBA" id="ARBA00023015"/>
    </source>
</evidence>
<evidence type="ECO:0000313" key="7">
    <source>
        <dbReference type="Proteomes" id="UP001237448"/>
    </source>
</evidence>
<dbReference type="Proteomes" id="UP001237448">
    <property type="component" value="Unassembled WGS sequence"/>
</dbReference>
<evidence type="ECO:0000259" key="5">
    <source>
        <dbReference type="PROSITE" id="PS50110"/>
    </source>
</evidence>
<feature type="domain" description="Response regulatory" evidence="5">
    <location>
        <begin position="3"/>
        <end position="117"/>
    </location>
</feature>
<dbReference type="SMART" id="SM00448">
    <property type="entry name" value="REC"/>
    <property type="match status" value="1"/>
</dbReference>
<gene>
    <name evidence="6" type="ORF">J3R73_005518</name>
</gene>
<name>A0ABU0FMA8_9HYPH</name>
<dbReference type="InterPro" id="IPR001789">
    <property type="entry name" value="Sig_transdc_resp-reg_receiver"/>
</dbReference>
<reference evidence="6 7" key="1">
    <citation type="submission" date="2023-07" db="EMBL/GenBank/DDBJ databases">
        <title>Genomic Encyclopedia of Type Strains, Phase IV (KMG-IV): sequencing the most valuable type-strain genomes for metagenomic binning, comparative biology and taxonomic classification.</title>
        <authorList>
            <person name="Goeker M."/>
        </authorList>
    </citation>
    <scope>NUCLEOTIDE SEQUENCE [LARGE SCALE GENOMIC DNA]</scope>
    <source>
        <strain evidence="6 7">DSM 5896</strain>
    </source>
</reference>
<comment type="caution">
    <text evidence="6">The sequence shown here is derived from an EMBL/GenBank/DDBJ whole genome shotgun (WGS) entry which is preliminary data.</text>
</comment>
<dbReference type="EMBL" id="JAUSVK010000001">
    <property type="protein sequence ID" value="MDQ0395726.1"/>
    <property type="molecule type" value="Genomic_DNA"/>
</dbReference>
<keyword evidence="1 4" id="KW-0597">Phosphoprotein</keyword>
<evidence type="ECO:0000313" key="6">
    <source>
        <dbReference type="EMBL" id="MDQ0395726.1"/>
    </source>
</evidence>
<accession>A0ABU0FMA8</accession>
<feature type="modified residue" description="4-aspartylphosphate" evidence="4">
    <location>
        <position position="52"/>
    </location>
</feature>
<organism evidence="6 7">
    <name type="scientific">Labrys monachus</name>
    <dbReference type="NCBI Taxonomy" id="217067"/>
    <lineage>
        <taxon>Bacteria</taxon>
        <taxon>Pseudomonadati</taxon>
        <taxon>Pseudomonadota</taxon>
        <taxon>Alphaproteobacteria</taxon>
        <taxon>Hyphomicrobiales</taxon>
        <taxon>Xanthobacteraceae</taxon>
        <taxon>Labrys</taxon>
    </lineage>
</organism>
<dbReference type="SUPFAM" id="SSF52172">
    <property type="entry name" value="CheY-like"/>
    <property type="match status" value="1"/>
</dbReference>
<evidence type="ECO:0000256" key="1">
    <source>
        <dbReference type="ARBA" id="ARBA00022553"/>
    </source>
</evidence>
<keyword evidence="2" id="KW-0805">Transcription regulation</keyword>
<evidence type="ECO:0000256" key="3">
    <source>
        <dbReference type="ARBA" id="ARBA00023163"/>
    </source>
</evidence>
<keyword evidence="3" id="KW-0804">Transcription</keyword>
<dbReference type="RefSeq" id="WP_307434863.1">
    <property type="nucleotide sequence ID" value="NZ_JAUSVK010000001.1"/>
</dbReference>
<dbReference type="PANTHER" id="PTHR44591:SF3">
    <property type="entry name" value="RESPONSE REGULATORY DOMAIN-CONTAINING PROTEIN"/>
    <property type="match status" value="1"/>
</dbReference>
<evidence type="ECO:0000256" key="4">
    <source>
        <dbReference type="PROSITE-ProRule" id="PRU00169"/>
    </source>
</evidence>
<protein>
    <submittedName>
        <fullName evidence="6">CheY-like chemotaxis protein</fullName>
    </submittedName>
</protein>
<dbReference type="InterPro" id="IPR050595">
    <property type="entry name" value="Bact_response_regulator"/>
</dbReference>
<dbReference type="PROSITE" id="PS50110">
    <property type="entry name" value="RESPONSE_REGULATORY"/>
    <property type="match status" value="1"/>
</dbReference>
<dbReference type="Gene3D" id="3.40.50.2300">
    <property type="match status" value="1"/>
</dbReference>
<dbReference type="PANTHER" id="PTHR44591">
    <property type="entry name" value="STRESS RESPONSE REGULATOR PROTEIN 1"/>
    <property type="match status" value="1"/>
</dbReference>
<sequence length="120" mass="12790">MALILVADDEFLLADMLANFLRDEGHEVVTAAHGVIALQMIRERRPALVITDFMMPLMTGLELAQAVKADAALDGLPVILVSGAQGSTGREHGELFAEVFDKPYDLQAMLAAINGLLSAG</sequence>
<keyword evidence="7" id="KW-1185">Reference proteome</keyword>
<dbReference type="InterPro" id="IPR011006">
    <property type="entry name" value="CheY-like_superfamily"/>
</dbReference>
<proteinExistence type="predicted"/>